<dbReference type="Proteomes" id="UP001054252">
    <property type="component" value="Unassembled WGS sequence"/>
</dbReference>
<comment type="caution">
    <text evidence="1">The sequence shown here is derived from an EMBL/GenBank/DDBJ whole genome shotgun (WGS) entry which is preliminary data.</text>
</comment>
<gene>
    <name evidence="1" type="ORF">SLEP1_g21362</name>
</gene>
<sequence>MVKEATRKDLMEAMVQGDSTGMFACPYTSAALTALIKLRRSGIVSPMDRTVVVTGEHYSRIEIYE</sequence>
<accession>A0AAV5JEU0</accession>
<dbReference type="Gene3D" id="3.40.50.1100">
    <property type="match status" value="1"/>
</dbReference>
<evidence type="ECO:0000313" key="2">
    <source>
        <dbReference type="Proteomes" id="UP001054252"/>
    </source>
</evidence>
<dbReference type="InterPro" id="IPR036052">
    <property type="entry name" value="TrpB-like_PALP_sf"/>
</dbReference>
<keyword evidence="2" id="KW-1185">Reference proteome</keyword>
<dbReference type="SUPFAM" id="SSF53686">
    <property type="entry name" value="Tryptophan synthase beta subunit-like PLP-dependent enzymes"/>
    <property type="match status" value="1"/>
</dbReference>
<organism evidence="1 2">
    <name type="scientific">Rubroshorea leprosula</name>
    <dbReference type="NCBI Taxonomy" id="152421"/>
    <lineage>
        <taxon>Eukaryota</taxon>
        <taxon>Viridiplantae</taxon>
        <taxon>Streptophyta</taxon>
        <taxon>Embryophyta</taxon>
        <taxon>Tracheophyta</taxon>
        <taxon>Spermatophyta</taxon>
        <taxon>Magnoliopsida</taxon>
        <taxon>eudicotyledons</taxon>
        <taxon>Gunneridae</taxon>
        <taxon>Pentapetalae</taxon>
        <taxon>rosids</taxon>
        <taxon>malvids</taxon>
        <taxon>Malvales</taxon>
        <taxon>Dipterocarpaceae</taxon>
        <taxon>Rubroshorea</taxon>
    </lineage>
</organism>
<name>A0AAV5JEU0_9ROSI</name>
<proteinExistence type="predicted"/>
<evidence type="ECO:0000313" key="1">
    <source>
        <dbReference type="EMBL" id="GKV09929.1"/>
    </source>
</evidence>
<dbReference type="EMBL" id="BPVZ01000031">
    <property type="protein sequence ID" value="GKV09929.1"/>
    <property type="molecule type" value="Genomic_DNA"/>
</dbReference>
<reference evidence="1 2" key="1">
    <citation type="journal article" date="2021" name="Commun. Biol.">
        <title>The genome of Shorea leprosula (Dipterocarpaceae) highlights the ecological relevance of drought in aseasonal tropical rainforests.</title>
        <authorList>
            <person name="Ng K.K.S."/>
            <person name="Kobayashi M.J."/>
            <person name="Fawcett J.A."/>
            <person name="Hatakeyama M."/>
            <person name="Paape T."/>
            <person name="Ng C.H."/>
            <person name="Ang C.C."/>
            <person name="Tnah L.H."/>
            <person name="Lee C.T."/>
            <person name="Nishiyama T."/>
            <person name="Sese J."/>
            <person name="O'Brien M.J."/>
            <person name="Copetti D."/>
            <person name="Mohd Noor M.I."/>
            <person name="Ong R.C."/>
            <person name="Putra M."/>
            <person name="Sireger I.Z."/>
            <person name="Indrioko S."/>
            <person name="Kosugi Y."/>
            <person name="Izuno A."/>
            <person name="Isagi Y."/>
            <person name="Lee S.L."/>
            <person name="Shimizu K.K."/>
        </authorList>
    </citation>
    <scope>NUCLEOTIDE SEQUENCE [LARGE SCALE GENOMIC DNA]</scope>
    <source>
        <strain evidence="1">214</strain>
    </source>
</reference>
<dbReference type="AlphaFoldDB" id="A0AAV5JEU0"/>
<protein>
    <submittedName>
        <fullName evidence="1">Uncharacterized protein</fullName>
    </submittedName>
</protein>